<keyword evidence="1" id="KW-0472">Membrane</keyword>
<dbReference type="RefSeq" id="WP_002292434.1">
    <property type="nucleotide sequence ID" value="NZ_BNJW01000005.1"/>
</dbReference>
<evidence type="ECO:0000256" key="1">
    <source>
        <dbReference type="SAM" id="Phobius"/>
    </source>
</evidence>
<reference evidence="2 3" key="1">
    <citation type="submission" date="2020-07" db="EMBL/GenBank/DDBJ databases">
        <authorList>
            <person name="Feng H."/>
        </authorList>
    </citation>
    <scope>NUCLEOTIDE SEQUENCE [LARGE SCALE GENOMIC DNA]</scope>
    <source>
        <strain evidence="3">s-7</strain>
    </source>
</reference>
<sequence length="125" mass="14123">MNKKKTFYSYFISSVILFIFQLVYHHFSHGVTSQALKWVWVIPMVGGAFLFIFEKILNTFRNRLAFNLFNTGLASYIVGMILKGILEIAGASSPYIGIYPMIGTIILGISLFIYISSLLIQGLDK</sequence>
<gene>
    <name evidence="2" type="ORF">H1Z91_01810</name>
</gene>
<protein>
    <submittedName>
        <fullName evidence="2">Uncharacterized protein</fullName>
    </submittedName>
</protein>
<dbReference type="EMBL" id="JACEIT010000002">
    <property type="protein sequence ID" value="MBA4545089.1"/>
    <property type="molecule type" value="Genomic_DNA"/>
</dbReference>
<proteinExistence type="predicted"/>
<evidence type="ECO:0000313" key="3">
    <source>
        <dbReference type="Proteomes" id="UP000531895"/>
    </source>
</evidence>
<comment type="caution">
    <text evidence="2">The sequence shown here is derived from an EMBL/GenBank/DDBJ whole genome shotgun (WGS) entry which is preliminary data.</text>
</comment>
<feature type="transmembrane region" description="Helical" evidence="1">
    <location>
        <begin position="36"/>
        <end position="53"/>
    </location>
</feature>
<feature type="transmembrane region" description="Helical" evidence="1">
    <location>
        <begin position="98"/>
        <end position="120"/>
    </location>
</feature>
<feature type="transmembrane region" description="Helical" evidence="1">
    <location>
        <begin position="65"/>
        <end position="86"/>
    </location>
</feature>
<feature type="transmembrane region" description="Helical" evidence="1">
    <location>
        <begin position="7"/>
        <end position="24"/>
    </location>
</feature>
<dbReference type="AlphaFoldDB" id="A0A7W1XE88"/>
<accession>A0A7W1XE88</accession>
<dbReference type="Proteomes" id="UP000531895">
    <property type="component" value="Unassembled WGS sequence"/>
</dbReference>
<evidence type="ECO:0000313" key="2">
    <source>
        <dbReference type="EMBL" id="MBA4545089.1"/>
    </source>
</evidence>
<keyword evidence="1" id="KW-0812">Transmembrane</keyword>
<keyword evidence="1" id="KW-1133">Transmembrane helix</keyword>
<organism evidence="2 3">
    <name type="scientific">Enterococcus lactis</name>
    <dbReference type="NCBI Taxonomy" id="357441"/>
    <lineage>
        <taxon>Bacteria</taxon>
        <taxon>Bacillati</taxon>
        <taxon>Bacillota</taxon>
        <taxon>Bacilli</taxon>
        <taxon>Lactobacillales</taxon>
        <taxon>Enterococcaceae</taxon>
        <taxon>Enterococcus</taxon>
    </lineage>
</organism>
<name>A0A7W1XE88_9ENTE</name>